<sequence length="281" mass="30875">MKPTIGVLALEDDHTSATSALSESASYDVEEALDELPSASSFQEKDELSAPAEVAKEIAAEDSDSYIGSDEDVGALPHIVMVLGVTFVLVMGVFQAVIIGSSIYQKHGQQNTKKSTPVVAADLPFQLDELQAQTVAALEDPSSPESMALLWLRNDFGVNEHSRDRSLQRFRMALVYYALNGQQWNSSKSWLDHGLHECHWFNGWHANNAVCEFDTLVMLDLSENGLKGVLPVELGELQSLHRLDLSRNPDLMGKIPARLCELKSEQQLQIVADCSSSLQCC</sequence>
<reference evidence="2" key="1">
    <citation type="submission" date="2020-06" db="EMBL/GenBank/DDBJ databases">
        <authorList>
            <consortium name="Plant Systems Biology data submission"/>
        </authorList>
    </citation>
    <scope>NUCLEOTIDE SEQUENCE</scope>
    <source>
        <strain evidence="2">D6</strain>
    </source>
</reference>
<dbReference type="Gene3D" id="3.80.10.10">
    <property type="entry name" value="Ribonuclease Inhibitor"/>
    <property type="match status" value="1"/>
</dbReference>
<proteinExistence type="predicted"/>
<evidence type="ECO:0000313" key="3">
    <source>
        <dbReference type="Proteomes" id="UP001153069"/>
    </source>
</evidence>
<dbReference type="SUPFAM" id="SSF52058">
    <property type="entry name" value="L domain-like"/>
    <property type="match status" value="1"/>
</dbReference>
<evidence type="ECO:0000256" key="1">
    <source>
        <dbReference type="SAM" id="Phobius"/>
    </source>
</evidence>
<comment type="caution">
    <text evidence="2">The sequence shown here is derived from an EMBL/GenBank/DDBJ whole genome shotgun (WGS) entry which is preliminary data.</text>
</comment>
<gene>
    <name evidence="2" type="ORF">SEMRO_351_G123980.1</name>
</gene>
<keyword evidence="1" id="KW-0472">Membrane</keyword>
<feature type="transmembrane region" description="Helical" evidence="1">
    <location>
        <begin position="79"/>
        <end position="104"/>
    </location>
</feature>
<dbReference type="Proteomes" id="UP001153069">
    <property type="component" value="Unassembled WGS sequence"/>
</dbReference>
<dbReference type="EMBL" id="CAICTM010000350">
    <property type="protein sequence ID" value="CAB9508543.1"/>
    <property type="molecule type" value="Genomic_DNA"/>
</dbReference>
<evidence type="ECO:0000313" key="2">
    <source>
        <dbReference type="EMBL" id="CAB9508543.1"/>
    </source>
</evidence>
<keyword evidence="1" id="KW-1133">Transmembrane helix</keyword>
<name>A0A9N8HFI5_9STRA</name>
<keyword evidence="3" id="KW-1185">Reference proteome</keyword>
<organism evidence="2 3">
    <name type="scientific">Seminavis robusta</name>
    <dbReference type="NCBI Taxonomy" id="568900"/>
    <lineage>
        <taxon>Eukaryota</taxon>
        <taxon>Sar</taxon>
        <taxon>Stramenopiles</taxon>
        <taxon>Ochrophyta</taxon>
        <taxon>Bacillariophyta</taxon>
        <taxon>Bacillariophyceae</taxon>
        <taxon>Bacillariophycidae</taxon>
        <taxon>Naviculales</taxon>
        <taxon>Naviculaceae</taxon>
        <taxon>Seminavis</taxon>
    </lineage>
</organism>
<protein>
    <submittedName>
        <fullName evidence="2">Leucine Rich Repeat</fullName>
    </submittedName>
</protein>
<dbReference type="InterPro" id="IPR032675">
    <property type="entry name" value="LRR_dom_sf"/>
</dbReference>
<accession>A0A9N8HFI5</accession>
<keyword evidence="1" id="KW-0812">Transmembrane</keyword>
<dbReference type="AlphaFoldDB" id="A0A9N8HFI5"/>
<dbReference type="OrthoDB" id="10250902at2759"/>